<dbReference type="SUPFAM" id="SSF46894">
    <property type="entry name" value="C-terminal effector domain of the bipartite response regulators"/>
    <property type="match status" value="1"/>
</dbReference>
<dbReference type="InterPro" id="IPR001867">
    <property type="entry name" value="OmpR/PhoB-type_DNA-bd"/>
</dbReference>
<keyword evidence="2" id="KW-0902">Two-component regulatory system</keyword>
<dbReference type="CDD" id="cd17574">
    <property type="entry name" value="REC_OmpR"/>
    <property type="match status" value="1"/>
</dbReference>
<evidence type="ECO:0000256" key="2">
    <source>
        <dbReference type="ARBA" id="ARBA00023012"/>
    </source>
</evidence>
<organism evidence="8 9">
    <name type="scientific">Sedimentitalea todarodis</name>
    <dbReference type="NCBI Taxonomy" id="1631240"/>
    <lineage>
        <taxon>Bacteria</taxon>
        <taxon>Pseudomonadati</taxon>
        <taxon>Pseudomonadota</taxon>
        <taxon>Alphaproteobacteria</taxon>
        <taxon>Rhodobacterales</taxon>
        <taxon>Paracoccaceae</taxon>
        <taxon>Sedimentitalea</taxon>
    </lineage>
</organism>
<sequence length="232" mass="26163">MSTPARILIVDDDPEILSALSRGLELHGYATLAENRVETAFARFEDADVTAAIVDVMIGEDSGFDLVRAVREAGHRTPILMLSALSEVDDRTRGLEAGADDYVVKPFSFDELVARLKVQERRAMPAKPRPARLDPAEWSIDTGRHKVTLTQREFELLKTFAEYKGETLSRSWLFERLWADKGASSGNVVDVYVGYLRKKLDPMRAFGFEIKTIRNRGFMLEGVAPERRQETD</sequence>
<dbReference type="PROSITE" id="PS50110">
    <property type="entry name" value="RESPONSE_REGULATORY"/>
    <property type="match status" value="1"/>
</dbReference>
<dbReference type="InterPro" id="IPR001789">
    <property type="entry name" value="Sig_transdc_resp-reg_receiver"/>
</dbReference>
<proteinExistence type="predicted"/>
<dbReference type="CDD" id="cd00383">
    <property type="entry name" value="trans_reg_C"/>
    <property type="match status" value="1"/>
</dbReference>
<evidence type="ECO:0000256" key="4">
    <source>
        <dbReference type="PROSITE-ProRule" id="PRU00169"/>
    </source>
</evidence>
<dbReference type="PROSITE" id="PS51755">
    <property type="entry name" value="OMPR_PHOB"/>
    <property type="match status" value="1"/>
</dbReference>
<keyword evidence="9" id="KW-1185">Reference proteome</keyword>
<comment type="caution">
    <text evidence="8">The sequence shown here is derived from an EMBL/GenBank/DDBJ whole genome shotgun (WGS) entry which is preliminary data.</text>
</comment>
<dbReference type="RefSeq" id="WP_316779671.1">
    <property type="nucleotide sequence ID" value="NZ_JASMWN010000016.1"/>
</dbReference>
<dbReference type="PANTHER" id="PTHR48111">
    <property type="entry name" value="REGULATOR OF RPOS"/>
    <property type="match status" value="1"/>
</dbReference>
<reference evidence="9" key="1">
    <citation type="submission" date="2023-05" db="EMBL/GenBank/DDBJ databases">
        <title>Sedimentitalea sp. nov. JM2-8.</title>
        <authorList>
            <person name="Huang J."/>
        </authorList>
    </citation>
    <scope>NUCLEOTIDE SEQUENCE [LARGE SCALE GENOMIC DNA]</scope>
    <source>
        <strain evidence="9">KHS03</strain>
    </source>
</reference>
<dbReference type="SMART" id="SM00448">
    <property type="entry name" value="REC"/>
    <property type="match status" value="1"/>
</dbReference>
<evidence type="ECO:0000259" key="7">
    <source>
        <dbReference type="PROSITE" id="PS51755"/>
    </source>
</evidence>
<dbReference type="Pfam" id="PF00486">
    <property type="entry name" value="Trans_reg_C"/>
    <property type="match status" value="1"/>
</dbReference>
<keyword evidence="1 4" id="KW-0597">Phosphoprotein</keyword>
<feature type="modified residue" description="4-aspartylphosphate" evidence="4">
    <location>
        <position position="55"/>
    </location>
</feature>
<feature type="domain" description="OmpR/PhoB-type" evidence="7">
    <location>
        <begin position="121"/>
        <end position="222"/>
    </location>
</feature>
<accession>A0ABU3VHZ2</accession>
<evidence type="ECO:0000256" key="3">
    <source>
        <dbReference type="ARBA" id="ARBA00023125"/>
    </source>
</evidence>
<feature type="domain" description="Response regulatory" evidence="6">
    <location>
        <begin position="6"/>
        <end position="120"/>
    </location>
</feature>
<dbReference type="SUPFAM" id="SSF52172">
    <property type="entry name" value="CheY-like"/>
    <property type="match status" value="1"/>
</dbReference>
<feature type="DNA-binding region" description="OmpR/PhoB-type" evidence="5">
    <location>
        <begin position="121"/>
        <end position="222"/>
    </location>
</feature>
<dbReference type="InterPro" id="IPR039420">
    <property type="entry name" value="WalR-like"/>
</dbReference>
<dbReference type="SMART" id="SM00862">
    <property type="entry name" value="Trans_reg_C"/>
    <property type="match status" value="1"/>
</dbReference>
<gene>
    <name evidence="8" type="ORF">QO231_18195</name>
</gene>
<dbReference type="Proteomes" id="UP001255416">
    <property type="component" value="Unassembled WGS sequence"/>
</dbReference>
<protein>
    <submittedName>
        <fullName evidence="8">Response regulator transcription factor</fullName>
    </submittedName>
</protein>
<dbReference type="PANTHER" id="PTHR48111:SF40">
    <property type="entry name" value="PHOSPHATE REGULON TRANSCRIPTIONAL REGULATORY PROTEIN PHOB"/>
    <property type="match status" value="1"/>
</dbReference>
<dbReference type="InterPro" id="IPR036388">
    <property type="entry name" value="WH-like_DNA-bd_sf"/>
</dbReference>
<dbReference type="Gene3D" id="3.40.50.2300">
    <property type="match status" value="1"/>
</dbReference>
<dbReference type="InterPro" id="IPR016032">
    <property type="entry name" value="Sig_transdc_resp-reg_C-effctor"/>
</dbReference>
<evidence type="ECO:0000259" key="6">
    <source>
        <dbReference type="PROSITE" id="PS50110"/>
    </source>
</evidence>
<dbReference type="InterPro" id="IPR011006">
    <property type="entry name" value="CheY-like_superfamily"/>
</dbReference>
<dbReference type="Pfam" id="PF00072">
    <property type="entry name" value="Response_reg"/>
    <property type="match status" value="1"/>
</dbReference>
<dbReference type="Gene3D" id="1.10.10.10">
    <property type="entry name" value="Winged helix-like DNA-binding domain superfamily/Winged helix DNA-binding domain"/>
    <property type="match status" value="1"/>
</dbReference>
<name>A0ABU3VHZ2_9RHOB</name>
<evidence type="ECO:0000313" key="9">
    <source>
        <dbReference type="Proteomes" id="UP001255416"/>
    </source>
</evidence>
<evidence type="ECO:0000256" key="1">
    <source>
        <dbReference type="ARBA" id="ARBA00022553"/>
    </source>
</evidence>
<dbReference type="EMBL" id="JASMWN010000016">
    <property type="protein sequence ID" value="MDU9005765.1"/>
    <property type="molecule type" value="Genomic_DNA"/>
</dbReference>
<dbReference type="Gene3D" id="6.10.250.690">
    <property type="match status" value="1"/>
</dbReference>
<keyword evidence="3 5" id="KW-0238">DNA-binding</keyword>
<evidence type="ECO:0000256" key="5">
    <source>
        <dbReference type="PROSITE-ProRule" id="PRU01091"/>
    </source>
</evidence>
<evidence type="ECO:0000313" key="8">
    <source>
        <dbReference type="EMBL" id="MDU9005765.1"/>
    </source>
</evidence>